<dbReference type="GO" id="GO:0006298">
    <property type="term" value="P:mismatch repair"/>
    <property type="evidence" value="ECO:0007669"/>
    <property type="project" value="InterPro"/>
</dbReference>
<organism evidence="8 9">
    <name type="scientific">Thalassiosira oceanica</name>
    <name type="common">Marine diatom</name>
    <dbReference type="NCBI Taxonomy" id="159749"/>
    <lineage>
        <taxon>Eukaryota</taxon>
        <taxon>Sar</taxon>
        <taxon>Stramenopiles</taxon>
        <taxon>Ochrophyta</taxon>
        <taxon>Bacillariophyta</taxon>
        <taxon>Coscinodiscophyceae</taxon>
        <taxon>Thalassiosirophycidae</taxon>
        <taxon>Thalassiosirales</taxon>
        <taxon>Thalassiosiraceae</taxon>
        <taxon>Thalassiosira</taxon>
    </lineage>
</organism>
<dbReference type="Gene3D" id="3.40.50.300">
    <property type="entry name" value="P-loop containing nucleotide triphosphate hydrolases"/>
    <property type="match status" value="1"/>
</dbReference>
<dbReference type="PANTHER" id="PTHR11361:SF148">
    <property type="entry name" value="DNA MISMATCH REPAIR PROTEIN MSH6"/>
    <property type="match status" value="1"/>
</dbReference>
<keyword evidence="3" id="KW-0067">ATP-binding</keyword>
<dbReference type="OMA" id="RISIKPV"/>
<comment type="caution">
    <text evidence="8">The sequence shown here is derived from an EMBL/GenBank/DDBJ whole genome shotgun (WGS) entry which is preliminary data.</text>
</comment>
<dbReference type="OrthoDB" id="1924787at2759"/>
<dbReference type="GO" id="GO:0030983">
    <property type="term" value="F:mismatched DNA binding"/>
    <property type="evidence" value="ECO:0007669"/>
    <property type="project" value="InterPro"/>
</dbReference>
<dbReference type="InterPro" id="IPR027417">
    <property type="entry name" value="P-loop_NTPase"/>
</dbReference>
<dbReference type="AlphaFoldDB" id="K0S342"/>
<evidence type="ECO:0000313" key="8">
    <source>
        <dbReference type="EMBL" id="EJK55436.1"/>
    </source>
</evidence>
<name>K0S342_THAOC</name>
<feature type="compositionally biased region" description="Basic residues" evidence="6">
    <location>
        <begin position="800"/>
        <end position="813"/>
    </location>
</feature>
<dbReference type="EMBL" id="AGNL01034023">
    <property type="protein sequence ID" value="EJK55436.1"/>
    <property type="molecule type" value="Genomic_DNA"/>
</dbReference>
<evidence type="ECO:0000256" key="4">
    <source>
        <dbReference type="ARBA" id="ARBA00023125"/>
    </source>
</evidence>
<gene>
    <name evidence="8" type="ORF">THAOC_24832</name>
</gene>
<evidence type="ECO:0000256" key="5">
    <source>
        <dbReference type="SAM" id="Coils"/>
    </source>
</evidence>
<dbReference type="eggNOG" id="ENOG502QRQR">
    <property type="taxonomic scope" value="Eukaryota"/>
</dbReference>
<dbReference type="GO" id="GO:0005524">
    <property type="term" value="F:ATP binding"/>
    <property type="evidence" value="ECO:0007669"/>
    <property type="project" value="UniProtKB-KW"/>
</dbReference>
<feature type="non-terminal residue" evidence="8">
    <location>
        <position position="1"/>
    </location>
</feature>
<dbReference type="SMART" id="SM00534">
    <property type="entry name" value="MUTSac"/>
    <property type="match status" value="1"/>
</dbReference>
<accession>K0S342</accession>
<protein>
    <recommendedName>
        <fullName evidence="7">DNA mismatch repair proteins mutS family domain-containing protein</fullName>
    </recommendedName>
</protein>
<evidence type="ECO:0000256" key="6">
    <source>
        <dbReference type="SAM" id="MobiDB-lite"/>
    </source>
</evidence>
<keyword evidence="9" id="KW-1185">Reference proteome</keyword>
<dbReference type="Pfam" id="PF00488">
    <property type="entry name" value="MutS_V"/>
    <property type="match status" value="1"/>
</dbReference>
<keyword evidence="4" id="KW-0238">DNA-binding</keyword>
<feature type="region of interest" description="Disordered" evidence="6">
    <location>
        <begin position="789"/>
        <end position="813"/>
    </location>
</feature>
<dbReference type="InterPro" id="IPR000432">
    <property type="entry name" value="DNA_mismatch_repair_MutS_C"/>
</dbReference>
<dbReference type="InterPro" id="IPR045076">
    <property type="entry name" value="MutS"/>
</dbReference>
<dbReference type="GO" id="GO:0032301">
    <property type="term" value="C:MutSalpha complex"/>
    <property type="evidence" value="ECO:0007669"/>
    <property type="project" value="TreeGrafter"/>
</dbReference>
<comment type="similarity">
    <text evidence="1">Belongs to the DNA mismatch repair MutS family.</text>
</comment>
<sequence>KDANRIQQSGGEALQPLVEHVAGYSCLKRGKESIRSLVNNNEDNTVRRKAALFPGQAKRRRQDWFDQQRLVWKRKRSRDGPAVRAARSADEAIREFNLVRQAMDVLSIQKKSPPLFRLNKGEPSEVESDEDEWVDLCMSDDLPPGMDLYEEIDLQTILQAEQVVKLVIDTYAWADEVQGIAPELADVMLRLGDPVPGDDQTEEADEEKRGSTVDGLIELYRSLSGAVEIVRSGPSLSDPYNRFSYVFRLSSDDARFPDLNKLRRKEETLLRADSNKSQQLAVVQNEISVLTNLITRRLITSMINGAQDAGRGVQALTRLDTIFARASYGLEWHCSIPRIGSEGRIQIDKFVHPVLSLTKHDVVPIDLNLDQVDVLMISGSNGGGKTVALKSFGLVQMMMKLGIPIPSQVNSDRLTVDFFDEVSVQLGDNQNVAKGESTLMAKLNAVSSIIQGRNESGCRSSLVLLDELGGDTDPVAGSALSQAILERLIGKPSSCKVVATTHSPQLKALAVNNDEFGCASVILGGPGGKGREPTFELRYNTTGDSYALEAASRASPQLPDSVIDRAAELMEGGKGDAADDLRRLLLDLEQRQDRIDLLTREAEAKLQEVEHYKQDMLNRIEVSKTYLSRLEGRMASIFETLQSDESRNAYELVGDSLDELRISKKKVASEQELLSRKGLKRVYESYRFYEGETVVILCDSEWKGHDAIIKSVDDDQQRISIKPVLDIFSQDDDETLEMSLQRRDVAVYDYPSWDWDSEDDTYAPSDPRKKVLSVLGQLNVETTSRATVKSIDSKPAYKSSRQRKAAKKRNKKR</sequence>
<evidence type="ECO:0000313" key="9">
    <source>
        <dbReference type="Proteomes" id="UP000266841"/>
    </source>
</evidence>
<evidence type="ECO:0000256" key="1">
    <source>
        <dbReference type="ARBA" id="ARBA00006271"/>
    </source>
</evidence>
<keyword evidence="2" id="KW-0547">Nucleotide-binding</keyword>
<feature type="coiled-coil region" evidence="5">
    <location>
        <begin position="581"/>
        <end position="615"/>
    </location>
</feature>
<dbReference type="PANTHER" id="PTHR11361">
    <property type="entry name" value="DNA MISMATCH REPAIR PROTEIN MUTS FAMILY MEMBER"/>
    <property type="match status" value="1"/>
</dbReference>
<dbReference type="Proteomes" id="UP000266841">
    <property type="component" value="Unassembled WGS sequence"/>
</dbReference>
<dbReference type="SUPFAM" id="SSF52540">
    <property type="entry name" value="P-loop containing nucleoside triphosphate hydrolases"/>
    <property type="match status" value="1"/>
</dbReference>
<reference evidence="8 9" key="1">
    <citation type="journal article" date="2012" name="Genome Biol.">
        <title>Genome and low-iron response of an oceanic diatom adapted to chronic iron limitation.</title>
        <authorList>
            <person name="Lommer M."/>
            <person name="Specht M."/>
            <person name="Roy A.S."/>
            <person name="Kraemer L."/>
            <person name="Andreson R."/>
            <person name="Gutowska M.A."/>
            <person name="Wolf J."/>
            <person name="Bergner S.V."/>
            <person name="Schilhabel M.B."/>
            <person name="Klostermeier U.C."/>
            <person name="Beiko R.G."/>
            <person name="Rosenstiel P."/>
            <person name="Hippler M."/>
            <person name="Laroche J."/>
        </authorList>
    </citation>
    <scope>NUCLEOTIDE SEQUENCE [LARGE SCALE GENOMIC DNA]</scope>
    <source>
        <strain evidence="8 9">CCMP1005</strain>
    </source>
</reference>
<dbReference type="GO" id="GO:0140664">
    <property type="term" value="F:ATP-dependent DNA damage sensor activity"/>
    <property type="evidence" value="ECO:0007669"/>
    <property type="project" value="InterPro"/>
</dbReference>
<feature type="domain" description="DNA mismatch repair proteins mutS family" evidence="7">
    <location>
        <begin position="372"/>
        <end position="571"/>
    </location>
</feature>
<evidence type="ECO:0000256" key="2">
    <source>
        <dbReference type="ARBA" id="ARBA00022741"/>
    </source>
</evidence>
<evidence type="ECO:0000259" key="7">
    <source>
        <dbReference type="SMART" id="SM00534"/>
    </source>
</evidence>
<keyword evidence="5" id="KW-0175">Coiled coil</keyword>
<evidence type="ECO:0000256" key="3">
    <source>
        <dbReference type="ARBA" id="ARBA00022840"/>
    </source>
</evidence>
<proteinExistence type="inferred from homology"/>